<evidence type="ECO:0000313" key="3">
    <source>
        <dbReference type="Proteomes" id="UP000276133"/>
    </source>
</evidence>
<dbReference type="Gene3D" id="1.20.140.150">
    <property type="match status" value="1"/>
</dbReference>
<comment type="caution">
    <text evidence="2">The sequence shown here is derived from an EMBL/GenBank/DDBJ whole genome shotgun (WGS) entry which is preliminary data.</text>
</comment>
<feature type="transmembrane region" description="Helical" evidence="1">
    <location>
        <begin position="88"/>
        <end position="113"/>
    </location>
</feature>
<keyword evidence="1" id="KW-1133">Transmembrane helix</keyword>
<evidence type="ECO:0000313" key="2">
    <source>
        <dbReference type="EMBL" id="RNA18319.1"/>
    </source>
</evidence>
<dbReference type="AlphaFoldDB" id="A0A3M7R4E2"/>
<feature type="transmembrane region" description="Helical" evidence="1">
    <location>
        <begin position="247"/>
        <end position="274"/>
    </location>
</feature>
<dbReference type="OrthoDB" id="10477419at2759"/>
<feature type="transmembrane region" description="Helical" evidence="1">
    <location>
        <begin position="220"/>
        <end position="240"/>
    </location>
</feature>
<name>A0A3M7R4E2_BRAPC</name>
<keyword evidence="3" id="KW-1185">Reference proteome</keyword>
<dbReference type="Proteomes" id="UP000276133">
    <property type="component" value="Unassembled WGS sequence"/>
</dbReference>
<keyword evidence="1" id="KW-0472">Membrane</keyword>
<evidence type="ECO:0000256" key="1">
    <source>
        <dbReference type="SAM" id="Phobius"/>
    </source>
</evidence>
<keyword evidence="1" id="KW-0812">Transmembrane</keyword>
<accession>A0A3M7R4E2</accession>
<protein>
    <recommendedName>
        <fullName evidence="4">Transmembrane protein</fullName>
    </recommendedName>
</protein>
<sequence length="466" mass="53316">MEKFVKKPSSKSKADLGNQEQLYQNQSKFDNNIYFSEQMKPQPVDHRNSSNLAHATSMYALTPSSCSDLSHKELLQIHKKEATVSFSFLFGAISLLTISLMIITLTFIFPFWIKLSFKNLPSNNSPVEVTNPLTKVILIAQNRTNDKSIVFNLGIWEVKMHQELEIRDNGTGLVYRNFFPLSTHWISSDFDNQIQSFVIKLLQFLELQNVNIFTIQILEILHLIFTFLTLCFTSFTLCLCTTHKSSLCWYLVCFLLNLIAFIAGLVVLILVVVWQRVPLSNLLDQSDNQIVLVKSLDWCFWLSVGSLSGIIIAAFLILLYILISTVILFNQDKAVKKMALNNPFIEETNEEMNASRLPRYQTSSQINMTKSSTTLSPAHQGRILQTCMQVSSNKLHNPSYIFYTGNGNYRKTNIDIDEIKPEYDQGEGTNTLNYSLVSQQKINLSHDHNYSNVEQPNNDIKLTTYR</sequence>
<proteinExistence type="predicted"/>
<gene>
    <name evidence="2" type="ORF">BpHYR1_039040</name>
</gene>
<organism evidence="2 3">
    <name type="scientific">Brachionus plicatilis</name>
    <name type="common">Marine rotifer</name>
    <name type="synonym">Brachionus muelleri</name>
    <dbReference type="NCBI Taxonomy" id="10195"/>
    <lineage>
        <taxon>Eukaryota</taxon>
        <taxon>Metazoa</taxon>
        <taxon>Spiralia</taxon>
        <taxon>Gnathifera</taxon>
        <taxon>Rotifera</taxon>
        <taxon>Eurotatoria</taxon>
        <taxon>Monogononta</taxon>
        <taxon>Pseudotrocha</taxon>
        <taxon>Ploima</taxon>
        <taxon>Brachionidae</taxon>
        <taxon>Brachionus</taxon>
    </lineage>
</organism>
<dbReference type="EMBL" id="REGN01004264">
    <property type="protein sequence ID" value="RNA18319.1"/>
    <property type="molecule type" value="Genomic_DNA"/>
</dbReference>
<evidence type="ECO:0008006" key="4">
    <source>
        <dbReference type="Google" id="ProtNLM"/>
    </source>
</evidence>
<reference evidence="2 3" key="1">
    <citation type="journal article" date="2018" name="Sci. Rep.">
        <title>Genomic signatures of local adaptation to the degree of environmental predictability in rotifers.</title>
        <authorList>
            <person name="Franch-Gras L."/>
            <person name="Hahn C."/>
            <person name="Garcia-Roger E.M."/>
            <person name="Carmona M.J."/>
            <person name="Serra M."/>
            <person name="Gomez A."/>
        </authorList>
    </citation>
    <scope>NUCLEOTIDE SEQUENCE [LARGE SCALE GENOMIC DNA]</scope>
    <source>
        <strain evidence="2">HYR1</strain>
    </source>
</reference>
<feature type="transmembrane region" description="Helical" evidence="1">
    <location>
        <begin position="300"/>
        <end position="329"/>
    </location>
</feature>